<protein>
    <submittedName>
        <fullName evidence="7">Uncharacterized protein</fullName>
    </submittedName>
</protein>
<keyword evidence="8" id="KW-1185">Reference proteome</keyword>
<keyword evidence="2 6" id="KW-0812">Transmembrane</keyword>
<name>A0A364N0N2_STELY</name>
<evidence type="ECO:0000256" key="3">
    <source>
        <dbReference type="ARBA" id="ARBA00022989"/>
    </source>
</evidence>
<feature type="compositionally biased region" description="Polar residues" evidence="5">
    <location>
        <begin position="752"/>
        <end position="762"/>
    </location>
</feature>
<feature type="compositionally biased region" description="Pro residues" evidence="5">
    <location>
        <begin position="1208"/>
        <end position="1217"/>
    </location>
</feature>
<evidence type="ECO:0000256" key="2">
    <source>
        <dbReference type="ARBA" id="ARBA00022692"/>
    </source>
</evidence>
<comment type="subcellular location">
    <subcellularLocation>
        <location evidence="1">Membrane</location>
        <topology evidence="1">Single-pass membrane protein</topology>
    </subcellularLocation>
</comment>
<accession>A0A364N0N2</accession>
<dbReference type="STRING" id="183478.A0A364N0N2"/>
<feature type="region of interest" description="Disordered" evidence="5">
    <location>
        <begin position="696"/>
        <end position="789"/>
    </location>
</feature>
<organism evidence="7 8">
    <name type="scientific">Stemphylium lycopersici</name>
    <name type="common">Tomato gray leaf spot disease fungus</name>
    <name type="synonym">Thyrospora lycopersici</name>
    <dbReference type="NCBI Taxonomy" id="183478"/>
    <lineage>
        <taxon>Eukaryota</taxon>
        <taxon>Fungi</taxon>
        <taxon>Dikarya</taxon>
        <taxon>Ascomycota</taxon>
        <taxon>Pezizomycotina</taxon>
        <taxon>Dothideomycetes</taxon>
        <taxon>Pleosporomycetidae</taxon>
        <taxon>Pleosporales</taxon>
        <taxon>Pleosporineae</taxon>
        <taxon>Pleosporaceae</taxon>
        <taxon>Stemphylium</taxon>
    </lineage>
</organism>
<dbReference type="InterPro" id="IPR051694">
    <property type="entry name" value="Immunoregulatory_rcpt-like"/>
</dbReference>
<gene>
    <name evidence="7" type="ORF">DDE83_006113</name>
</gene>
<sequence>MAANTSTRVWPDPNLTEASPISLTVDETIVVTATIQTDYGLLLPNTGVELYAQQTARTLSGMTISIASATPQSIIYWVDQNRKESTSSTASHSITKTSQGSTQASETASTSTEATLTSSAPTGASTSQPTGTSRPSPQNNGLGDGAVAGVAVGCFIAGGLLAGLLLWFCWRRRRSHSQQSPQESDYALASHEKGFTTSTVPLAGPKQTSAAFGSELPQPLEDKAISADVSKISSAIKNHVQSYYHSDRVGLGLVDHDGLYALGSDLPISVGTLATLLSSPVTREIALRFIIAWVVVSRMEPSTGSTKSFLPTDLTQCYGKIMSGDRGFQTHPTLVAHWRVATSELMHSSYVRTPFSPSDDRHASIQAAIATLDRILQPYADAHMNDGERRRNLEELLKRSALFAFTLFSQPSEWEFEWQEEQGVTSGELCIFPALVQVADETGQPIYPPHSFSEAIPMPTLASMLPSAGLFLPETLHRADLATAAPTESEGTGMKYFQWRPKYQSRTSEDRRPSTAIPRDAPSDDLDEFPAIPTAYYYADYVLSSEKASSDTLAFVGVIQNVRQQIDEAKRLYLSAAVSNFLDAFPSKRTWIQESLQEMQRTLNDIGMDMDSAWDHDGDGGTVASRRKLEWGLKYQRKQLKKRTQLNHCLAQLTGAIHVMQTAELCGKPGAMAQEPIFEAPVRPWVPHDERDALRGPFSRQRVRLGHNSSSMSNLTLASETDKDEFETMSVNSVPVELEGSTPFDIDESQNRRTFLSPQLSREQFLERSGLSRRPRARSDYVRSTGPREVRSRASIDVVAPSSKLAETTIERNDSTASTKATIGVPVLTRRYRATSIDIQRHSEKHRSLPSELPIVHSQPSLIDELADYVLPSAASEKLASKEWPTSPNQSVPSIAVTSSPIGNELSAVPGRTSSGESISKPPSLLEATNNDNDVAQDEPESHGESFELIQQDSHPDKAKSLRISEDAAPNRSGSVEVARASSPLSYHSPAIHAPRMSSPPLNVTVFKDDEPVRRPSNQRPSQRIGSKRMLHASSNRPVAAVLSPTIETIAEPVDQSPTAAAWSFNTDQATTENIQSTSVPSPPAARTNIEQNIIRDAESAPLPVTSHMTVVEDVSHFIPTTSNQTLFELDADNDDDVVLSRLQQRLHSHAQTKLLAENLVRQNSAPQPTEPPTGTEQPLLAAPVLNEAAIQDAKKPKQEPKPESTLIPPPSRPAPAVPITAVEFESKPETVPTLIPARPMPPVPIVAVEAVASPVPSIESQGKGGEKKTMSAQAKRRAAHTRRMQLAFGDGAEA</sequence>
<evidence type="ECO:0000313" key="8">
    <source>
        <dbReference type="Proteomes" id="UP000249619"/>
    </source>
</evidence>
<dbReference type="EMBL" id="QGDH01000090">
    <property type="protein sequence ID" value="RAR08196.1"/>
    <property type="molecule type" value="Genomic_DNA"/>
</dbReference>
<keyword evidence="3 6" id="KW-1133">Transmembrane helix</keyword>
<feature type="region of interest" description="Disordered" evidence="5">
    <location>
        <begin position="502"/>
        <end position="525"/>
    </location>
</feature>
<feature type="compositionally biased region" description="Polar residues" evidence="5">
    <location>
        <begin position="86"/>
        <end position="96"/>
    </location>
</feature>
<dbReference type="GO" id="GO:0071944">
    <property type="term" value="C:cell periphery"/>
    <property type="evidence" value="ECO:0007669"/>
    <property type="project" value="UniProtKB-ARBA"/>
</dbReference>
<reference evidence="8" key="1">
    <citation type="submission" date="2018-05" db="EMBL/GenBank/DDBJ databases">
        <title>Draft genome sequence of Stemphylium lycopersici strain CIDEFI 213.</title>
        <authorList>
            <person name="Medina R."/>
            <person name="Franco M.E.E."/>
            <person name="Lucentini C.G."/>
            <person name="Saparrat M.C.N."/>
            <person name="Balatti P.A."/>
        </authorList>
    </citation>
    <scope>NUCLEOTIDE SEQUENCE [LARGE SCALE GENOMIC DNA]</scope>
    <source>
        <strain evidence="8">CIDEFI 213</strain>
    </source>
</reference>
<feature type="compositionally biased region" description="Polar residues" evidence="5">
    <location>
        <begin position="884"/>
        <end position="902"/>
    </location>
</feature>
<feature type="region of interest" description="Disordered" evidence="5">
    <location>
        <begin position="86"/>
        <end position="140"/>
    </location>
</feature>
<feature type="compositionally biased region" description="Basic and acidic residues" evidence="5">
    <location>
        <begin position="777"/>
        <end position="789"/>
    </location>
</feature>
<dbReference type="PANTHER" id="PTHR15549:SF33">
    <property type="entry name" value="MEMBRANE PROTEIN WSC4, PUTATIVE (AFU_ORTHOLOGUE AFUA_5G09020)-RELATED"/>
    <property type="match status" value="1"/>
</dbReference>
<proteinExistence type="predicted"/>
<feature type="compositionally biased region" description="Basic and acidic residues" evidence="5">
    <location>
        <begin position="1193"/>
        <end position="1203"/>
    </location>
</feature>
<feature type="region of interest" description="Disordered" evidence="5">
    <location>
        <begin position="881"/>
        <end position="1037"/>
    </location>
</feature>
<feature type="compositionally biased region" description="Basic and acidic residues" evidence="5">
    <location>
        <begin position="954"/>
        <end position="966"/>
    </location>
</feature>
<feature type="compositionally biased region" description="Basic residues" evidence="5">
    <location>
        <begin position="1275"/>
        <end position="1284"/>
    </location>
</feature>
<feature type="transmembrane region" description="Helical" evidence="6">
    <location>
        <begin position="146"/>
        <end position="170"/>
    </location>
</feature>
<feature type="compositionally biased region" description="Polar residues" evidence="5">
    <location>
        <begin position="707"/>
        <end position="719"/>
    </location>
</feature>
<feature type="compositionally biased region" description="Low complexity" evidence="5">
    <location>
        <begin position="97"/>
        <end position="120"/>
    </location>
</feature>
<evidence type="ECO:0000313" key="7">
    <source>
        <dbReference type="EMBL" id="RAR08196.1"/>
    </source>
</evidence>
<feature type="region of interest" description="Disordered" evidence="5">
    <location>
        <begin position="1192"/>
        <end position="1217"/>
    </location>
</feature>
<dbReference type="Proteomes" id="UP000249619">
    <property type="component" value="Unassembled WGS sequence"/>
</dbReference>
<dbReference type="GO" id="GO:0016020">
    <property type="term" value="C:membrane"/>
    <property type="evidence" value="ECO:0007669"/>
    <property type="project" value="UniProtKB-SubCell"/>
</dbReference>
<feature type="compositionally biased region" description="Polar residues" evidence="5">
    <location>
        <begin position="121"/>
        <end position="140"/>
    </location>
</feature>
<keyword evidence="4 6" id="KW-0472">Membrane</keyword>
<dbReference type="PANTHER" id="PTHR15549">
    <property type="entry name" value="PAIRED IMMUNOGLOBULIN-LIKE TYPE 2 RECEPTOR"/>
    <property type="match status" value="1"/>
</dbReference>
<feature type="compositionally biased region" description="Polar residues" evidence="5">
    <location>
        <begin position="1016"/>
        <end position="1025"/>
    </location>
</feature>
<evidence type="ECO:0000256" key="1">
    <source>
        <dbReference type="ARBA" id="ARBA00004167"/>
    </source>
</evidence>
<comment type="caution">
    <text evidence="7">The sequence shown here is derived from an EMBL/GenBank/DDBJ whole genome shotgun (WGS) entry which is preliminary data.</text>
</comment>
<evidence type="ECO:0000256" key="5">
    <source>
        <dbReference type="SAM" id="MobiDB-lite"/>
    </source>
</evidence>
<evidence type="ECO:0000256" key="4">
    <source>
        <dbReference type="ARBA" id="ARBA00023136"/>
    </source>
</evidence>
<feature type="region of interest" description="Disordered" evidence="5">
    <location>
        <begin position="1257"/>
        <end position="1295"/>
    </location>
</feature>
<evidence type="ECO:0000256" key="6">
    <source>
        <dbReference type="SAM" id="Phobius"/>
    </source>
</evidence>